<accession>A0ABP6CV70</accession>
<dbReference type="Proteomes" id="UP001501509">
    <property type="component" value="Unassembled WGS sequence"/>
</dbReference>
<protein>
    <submittedName>
        <fullName evidence="1">Uncharacterized protein</fullName>
    </submittedName>
</protein>
<sequence length="57" mass="6511">MRALNVAETTSCATAREVVRPDLPLPDGARFLMMTEVLDRLRPARRYLRVTESFMSV</sequence>
<gene>
    <name evidence="1" type="ORF">GCM10010411_73340</name>
</gene>
<proteinExistence type="predicted"/>
<evidence type="ECO:0000313" key="1">
    <source>
        <dbReference type="EMBL" id="GAA2625848.1"/>
    </source>
</evidence>
<dbReference type="EMBL" id="BAAATD010000012">
    <property type="protein sequence ID" value="GAA2625848.1"/>
    <property type="molecule type" value="Genomic_DNA"/>
</dbReference>
<reference evidence="2" key="1">
    <citation type="journal article" date="2019" name="Int. J. Syst. Evol. Microbiol.">
        <title>The Global Catalogue of Microorganisms (GCM) 10K type strain sequencing project: providing services to taxonomists for standard genome sequencing and annotation.</title>
        <authorList>
            <consortium name="The Broad Institute Genomics Platform"/>
            <consortium name="The Broad Institute Genome Sequencing Center for Infectious Disease"/>
            <person name="Wu L."/>
            <person name="Ma J."/>
        </authorList>
    </citation>
    <scope>NUCLEOTIDE SEQUENCE [LARGE SCALE GENOMIC DNA]</scope>
    <source>
        <strain evidence="2">JCM 6833</strain>
    </source>
</reference>
<comment type="caution">
    <text evidence="1">The sequence shown here is derived from an EMBL/GenBank/DDBJ whole genome shotgun (WGS) entry which is preliminary data.</text>
</comment>
<name>A0ABP6CV70_9ACTN</name>
<organism evidence="1 2">
    <name type="scientific">Actinomadura fulvescens</name>
    <dbReference type="NCBI Taxonomy" id="46160"/>
    <lineage>
        <taxon>Bacteria</taxon>
        <taxon>Bacillati</taxon>
        <taxon>Actinomycetota</taxon>
        <taxon>Actinomycetes</taxon>
        <taxon>Streptosporangiales</taxon>
        <taxon>Thermomonosporaceae</taxon>
        <taxon>Actinomadura</taxon>
    </lineage>
</organism>
<keyword evidence="2" id="KW-1185">Reference proteome</keyword>
<evidence type="ECO:0000313" key="2">
    <source>
        <dbReference type="Proteomes" id="UP001501509"/>
    </source>
</evidence>